<keyword evidence="1" id="KW-0812">Transmembrane</keyword>
<keyword evidence="1" id="KW-1133">Transmembrane helix</keyword>
<evidence type="ECO:0008006" key="4">
    <source>
        <dbReference type="Google" id="ProtNLM"/>
    </source>
</evidence>
<dbReference type="Gene3D" id="3.30.1360.180">
    <property type="match status" value="1"/>
</dbReference>
<keyword evidence="1" id="KW-0472">Membrane</keyword>
<dbReference type="EMBL" id="LVVM01001327">
    <property type="protein sequence ID" value="OJA18788.1"/>
    <property type="molecule type" value="Genomic_DNA"/>
</dbReference>
<proteinExistence type="predicted"/>
<dbReference type="GO" id="GO:0017111">
    <property type="term" value="F:ribonucleoside triphosphate phosphatase activity"/>
    <property type="evidence" value="ECO:0007669"/>
    <property type="project" value="TreeGrafter"/>
</dbReference>
<dbReference type="OrthoDB" id="415411at2759"/>
<sequence length="531" mass="59019">MSNIHRDADTLASPDERRGLLSNVDLTADADTDVEGQPTCTSPALSSKKRKPFAGFLFLLSLILAITGFELWPRPRHDTRSGRHALYSNGTHEFKKTVLMVSIDGLRADYLDRGLTPHLLDISREGVRAKYMKPVFPTLTFPNHWALMTGLYAESHGIIANNFWDPVFKDSFHYAHVESAQNPSWWLGEPVWETAERAGIITANLMWPGPWSTSSGVNSTYFIPWQDKYPLEEKLSNLLEWIDLPLETRPQLILGYEPSLDQAGHATGPMSEAVNMTLAAVDLFARNLTQALGERNLTHIVDVIFVSDHGMADTSHPTWLYVDEIIGQPWEGVISNDGWPSMGLRFASDTNVTEALERLCQYTLAHPGQFDVFAAESFFTDPTTSVDLIACNHGEMDAGTMQPMPERYHFSANYRIAPLWIVPRMGYALTNHEYGEGGMSTGNHGYDNDEPSMRAIFVAHGPFSQDTKAAVAARGESQNLGEYVMPGFQNVEIYNLVVRLLGIDAADAAITNGTAGFWDTYILPDARTSCV</sequence>
<reference evidence="2 3" key="1">
    <citation type="submission" date="2016-03" db="EMBL/GenBank/DDBJ databases">
        <title>Comparative genomics of the ectomycorrhizal sister species Rhizopogon vinicolor and Rhizopogon vesiculosus (Basidiomycota: Boletales) reveals a divergence of the mating type B locus.</title>
        <authorList>
            <person name="Mujic A.B."/>
            <person name="Kuo A."/>
            <person name="Tritt A."/>
            <person name="Lipzen A."/>
            <person name="Chen C."/>
            <person name="Johnson J."/>
            <person name="Sharma A."/>
            <person name="Barry K."/>
            <person name="Grigoriev I.V."/>
            <person name="Spatafora J.W."/>
        </authorList>
    </citation>
    <scope>NUCLEOTIDE SEQUENCE [LARGE SCALE GENOMIC DNA]</scope>
    <source>
        <strain evidence="2 3">AM-OR11-056</strain>
    </source>
</reference>
<dbReference type="STRING" id="180088.A0A1J8R4E8"/>
<dbReference type="Pfam" id="PF01663">
    <property type="entry name" value="Phosphodiest"/>
    <property type="match status" value="1"/>
</dbReference>
<dbReference type="InterPro" id="IPR002591">
    <property type="entry name" value="Phosphodiest/P_Trfase"/>
</dbReference>
<comment type="caution">
    <text evidence="2">The sequence shown here is derived from an EMBL/GenBank/DDBJ whole genome shotgun (WGS) entry which is preliminary data.</text>
</comment>
<dbReference type="GO" id="GO:0047429">
    <property type="term" value="F:nucleoside triphosphate diphosphatase activity"/>
    <property type="evidence" value="ECO:0007669"/>
    <property type="project" value="TreeGrafter"/>
</dbReference>
<evidence type="ECO:0000313" key="2">
    <source>
        <dbReference type="EMBL" id="OJA18788.1"/>
    </source>
</evidence>
<dbReference type="Gene3D" id="3.40.720.10">
    <property type="entry name" value="Alkaline Phosphatase, subunit A"/>
    <property type="match status" value="1"/>
</dbReference>
<gene>
    <name evidence="2" type="ORF">AZE42_11267</name>
</gene>
<dbReference type="InterPro" id="IPR017850">
    <property type="entry name" value="Alkaline_phosphatase_core_sf"/>
</dbReference>
<organism evidence="2 3">
    <name type="scientific">Rhizopogon vesiculosus</name>
    <dbReference type="NCBI Taxonomy" id="180088"/>
    <lineage>
        <taxon>Eukaryota</taxon>
        <taxon>Fungi</taxon>
        <taxon>Dikarya</taxon>
        <taxon>Basidiomycota</taxon>
        <taxon>Agaricomycotina</taxon>
        <taxon>Agaricomycetes</taxon>
        <taxon>Agaricomycetidae</taxon>
        <taxon>Boletales</taxon>
        <taxon>Suillineae</taxon>
        <taxon>Rhizopogonaceae</taxon>
        <taxon>Rhizopogon</taxon>
    </lineage>
</organism>
<dbReference type="SUPFAM" id="SSF53649">
    <property type="entry name" value="Alkaline phosphatase-like"/>
    <property type="match status" value="1"/>
</dbReference>
<evidence type="ECO:0000313" key="3">
    <source>
        <dbReference type="Proteomes" id="UP000183567"/>
    </source>
</evidence>
<dbReference type="AlphaFoldDB" id="A0A1J8R4E8"/>
<dbReference type="GO" id="GO:0009141">
    <property type="term" value="P:nucleoside triphosphate metabolic process"/>
    <property type="evidence" value="ECO:0007669"/>
    <property type="project" value="TreeGrafter"/>
</dbReference>
<name>A0A1J8R4E8_9AGAM</name>
<protein>
    <recommendedName>
        <fullName evidence="4">Phosphodiest-domain-containing protein</fullName>
    </recommendedName>
</protein>
<accession>A0A1J8R4E8</accession>
<feature type="transmembrane region" description="Helical" evidence="1">
    <location>
        <begin position="53"/>
        <end position="72"/>
    </location>
</feature>
<dbReference type="CDD" id="cd16018">
    <property type="entry name" value="Enpp"/>
    <property type="match status" value="1"/>
</dbReference>
<keyword evidence="3" id="KW-1185">Reference proteome</keyword>
<evidence type="ECO:0000256" key="1">
    <source>
        <dbReference type="SAM" id="Phobius"/>
    </source>
</evidence>
<dbReference type="PANTHER" id="PTHR10151">
    <property type="entry name" value="ECTONUCLEOTIDE PYROPHOSPHATASE/PHOSPHODIESTERASE"/>
    <property type="match status" value="1"/>
</dbReference>
<dbReference type="PANTHER" id="PTHR10151:SF120">
    <property type="entry name" value="BIS(5'-ADENOSYL)-TRIPHOSPHATASE"/>
    <property type="match status" value="1"/>
</dbReference>
<dbReference type="Proteomes" id="UP000183567">
    <property type="component" value="Unassembled WGS sequence"/>
</dbReference>